<reference evidence="2" key="1">
    <citation type="journal article" date="2020" name="Stud. Mycol.">
        <title>101 Dothideomycetes genomes: a test case for predicting lifestyles and emergence of pathogens.</title>
        <authorList>
            <person name="Haridas S."/>
            <person name="Albert R."/>
            <person name="Binder M."/>
            <person name="Bloem J."/>
            <person name="Labutti K."/>
            <person name="Salamov A."/>
            <person name="Andreopoulos B."/>
            <person name="Baker S."/>
            <person name="Barry K."/>
            <person name="Bills G."/>
            <person name="Bluhm B."/>
            <person name="Cannon C."/>
            <person name="Castanera R."/>
            <person name="Culley D."/>
            <person name="Daum C."/>
            <person name="Ezra D."/>
            <person name="Gonzalez J."/>
            <person name="Henrissat B."/>
            <person name="Kuo A."/>
            <person name="Liang C."/>
            <person name="Lipzen A."/>
            <person name="Lutzoni F."/>
            <person name="Magnuson J."/>
            <person name="Mondo S."/>
            <person name="Nolan M."/>
            <person name="Ohm R."/>
            <person name="Pangilinan J."/>
            <person name="Park H.-J."/>
            <person name="Ramirez L."/>
            <person name="Alfaro M."/>
            <person name="Sun H."/>
            <person name="Tritt A."/>
            <person name="Yoshinaga Y."/>
            <person name="Zwiers L.-H."/>
            <person name="Turgeon B."/>
            <person name="Goodwin S."/>
            <person name="Spatafora J."/>
            <person name="Crous P."/>
            <person name="Grigoriev I."/>
        </authorList>
    </citation>
    <scope>NUCLEOTIDE SEQUENCE</scope>
    <source>
        <strain evidence="2">CBS 675.92</strain>
    </source>
</reference>
<evidence type="ECO:0000313" key="3">
    <source>
        <dbReference type="Proteomes" id="UP000800035"/>
    </source>
</evidence>
<gene>
    <name evidence="2" type="ORF">CC80DRAFT_552228</name>
</gene>
<proteinExistence type="predicted"/>
<organism evidence="2 3">
    <name type="scientific">Byssothecium circinans</name>
    <dbReference type="NCBI Taxonomy" id="147558"/>
    <lineage>
        <taxon>Eukaryota</taxon>
        <taxon>Fungi</taxon>
        <taxon>Dikarya</taxon>
        <taxon>Ascomycota</taxon>
        <taxon>Pezizomycotina</taxon>
        <taxon>Dothideomycetes</taxon>
        <taxon>Pleosporomycetidae</taxon>
        <taxon>Pleosporales</taxon>
        <taxon>Massarineae</taxon>
        <taxon>Massarinaceae</taxon>
        <taxon>Byssothecium</taxon>
    </lineage>
</organism>
<dbReference type="Proteomes" id="UP000800035">
    <property type="component" value="Unassembled WGS sequence"/>
</dbReference>
<evidence type="ECO:0000256" key="1">
    <source>
        <dbReference type="SAM" id="MobiDB-lite"/>
    </source>
</evidence>
<feature type="region of interest" description="Disordered" evidence="1">
    <location>
        <begin position="36"/>
        <end position="57"/>
    </location>
</feature>
<protein>
    <submittedName>
        <fullName evidence="2">Uncharacterized protein</fullName>
    </submittedName>
</protein>
<evidence type="ECO:0000313" key="2">
    <source>
        <dbReference type="EMBL" id="KAF1952729.1"/>
    </source>
</evidence>
<sequence length="128" mass="14571">MIIAILQRSWFGRMLLKKYELEDDKISAEALLEKDETVAPAPSPRKRDVERRNSDTVCRQSATRREWRVLSIESGGNNFARSNAYRRFPPSSAMDLYMPNSHIFTVKSATIVCIHVSSSNSFSDLQSS</sequence>
<name>A0A6A5TLX7_9PLEO</name>
<keyword evidence="3" id="KW-1185">Reference proteome</keyword>
<dbReference type="AlphaFoldDB" id="A0A6A5TLX7"/>
<accession>A0A6A5TLX7</accession>
<dbReference type="EMBL" id="ML977009">
    <property type="protein sequence ID" value="KAF1952729.1"/>
    <property type="molecule type" value="Genomic_DNA"/>
</dbReference>
<feature type="compositionally biased region" description="Basic and acidic residues" evidence="1">
    <location>
        <begin position="45"/>
        <end position="54"/>
    </location>
</feature>